<dbReference type="AlphaFoldDB" id="A0A9D9HID2"/>
<evidence type="ECO:0000313" key="4">
    <source>
        <dbReference type="EMBL" id="MBO8452549.1"/>
    </source>
</evidence>
<reference evidence="4" key="2">
    <citation type="journal article" date="2021" name="PeerJ">
        <title>Extensive microbial diversity within the chicken gut microbiome revealed by metagenomics and culture.</title>
        <authorList>
            <person name="Gilroy R."/>
            <person name="Ravi A."/>
            <person name="Getino M."/>
            <person name="Pursley I."/>
            <person name="Horton D.L."/>
            <person name="Alikhan N.F."/>
            <person name="Baker D."/>
            <person name="Gharbi K."/>
            <person name="Hall N."/>
            <person name="Watson M."/>
            <person name="Adriaenssens E.M."/>
            <person name="Foster-Nyarko E."/>
            <person name="Jarju S."/>
            <person name="Secka A."/>
            <person name="Antonio M."/>
            <person name="Oren A."/>
            <person name="Chaudhuri R.R."/>
            <person name="La Ragione R."/>
            <person name="Hildebrand F."/>
            <person name="Pallen M.J."/>
        </authorList>
    </citation>
    <scope>NUCLEOTIDE SEQUENCE</scope>
    <source>
        <strain evidence="4">B1-20833</strain>
    </source>
</reference>
<feature type="coiled-coil region" evidence="1">
    <location>
        <begin position="91"/>
        <end position="128"/>
    </location>
</feature>
<dbReference type="Proteomes" id="UP000823661">
    <property type="component" value="Unassembled WGS sequence"/>
</dbReference>
<organism evidence="4 5">
    <name type="scientific">Candidatus Cryptobacteroides intestinavium</name>
    <dbReference type="NCBI Taxonomy" id="2840766"/>
    <lineage>
        <taxon>Bacteria</taxon>
        <taxon>Pseudomonadati</taxon>
        <taxon>Bacteroidota</taxon>
        <taxon>Bacteroidia</taxon>
        <taxon>Bacteroidales</taxon>
        <taxon>Candidatus Cryptobacteroides</taxon>
    </lineage>
</organism>
<dbReference type="EMBL" id="JADIMI010000066">
    <property type="protein sequence ID" value="MBO8452549.1"/>
    <property type="molecule type" value="Genomic_DNA"/>
</dbReference>
<proteinExistence type="predicted"/>
<evidence type="ECO:0000256" key="2">
    <source>
        <dbReference type="SAM" id="MobiDB-lite"/>
    </source>
</evidence>
<accession>A0A9D9HID2</accession>
<sequence length="250" mass="27925">MRLSAFHIAVLAAIILCSCSREEGKVIPKAKLARIYAEMFVADQKIGGDTKARSMADTSYVYEPIFEKYGYTSDDYRASMAHYIKDADRYAKILRETSIILEEEIAELKRQKAAMAPLEEALDAMERNRPDRIFFMTGIGCPSVFHRDSVDFYIDSTGGRQYFDAREWLDTAYFGPVMEIKSDVPAVSDTVVVTDGRTAPGDGQTPVGESGHMKHNAVDDGFRPVRMQEGRDAALDSGMRPVNVKSVIKK</sequence>
<evidence type="ECO:0000313" key="5">
    <source>
        <dbReference type="Proteomes" id="UP000823661"/>
    </source>
</evidence>
<feature type="region of interest" description="Disordered" evidence="2">
    <location>
        <begin position="195"/>
        <end position="218"/>
    </location>
</feature>
<gene>
    <name evidence="4" type="ORF">IAC06_06670</name>
</gene>
<feature type="domain" description="DUF4296" evidence="3">
    <location>
        <begin position="25"/>
        <end position="104"/>
    </location>
</feature>
<evidence type="ECO:0000259" key="3">
    <source>
        <dbReference type="Pfam" id="PF14129"/>
    </source>
</evidence>
<keyword evidence="1" id="KW-0175">Coiled coil</keyword>
<dbReference type="Pfam" id="PF14129">
    <property type="entry name" value="DUF4296"/>
    <property type="match status" value="1"/>
</dbReference>
<name>A0A9D9HID2_9BACT</name>
<reference evidence="4" key="1">
    <citation type="submission" date="2020-10" db="EMBL/GenBank/DDBJ databases">
        <authorList>
            <person name="Gilroy R."/>
        </authorList>
    </citation>
    <scope>NUCLEOTIDE SEQUENCE</scope>
    <source>
        <strain evidence="4">B1-20833</strain>
    </source>
</reference>
<comment type="caution">
    <text evidence="4">The sequence shown here is derived from an EMBL/GenBank/DDBJ whole genome shotgun (WGS) entry which is preliminary data.</text>
</comment>
<dbReference type="PROSITE" id="PS51257">
    <property type="entry name" value="PROKAR_LIPOPROTEIN"/>
    <property type="match status" value="1"/>
</dbReference>
<protein>
    <submittedName>
        <fullName evidence="4">DUF4296 domain-containing protein</fullName>
    </submittedName>
</protein>
<dbReference type="InterPro" id="IPR025381">
    <property type="entry name" value="DUF4296"/>
</dbReference>
<evidence type="ECO:0000256" key="1">
    <source>
        <dbReference type="SAM" id="Coils"/>
    </source>
</evidence>